<dbReference type="InterPro" id="IPR019546">
    <property type="entry name" value="TAT_signal_bac_arc"/>
</dbReference>
<dbReference type="InterPro" id="IPR006311">
    <property type="entry name" value="TAT_signal"/>
</dbReference>
<dbReference type="RefSeq" id="WP_331376424.1">
    <property type="nucleotide sequence ID" value="NZ_CP133152.1"/>
</dbReference>
<name>A0ABZ2BLV7_9HYPH</name>
<dbReference type="CDD" id="cd07720">
    <property type="entry name" value="OPHC2-like_MBL-fold"/>
    <property type="match status" value="1"/>
</dbReference>
<feature type="domain" description="Metallo-beta-lactamase" evidence="5">
    <location>
        <begin position="93"/>
        <end position="301"/>
    </location>
</feature>
<proteinExistence type="inferred from homology"/>
<reference evidence="6" key="1">
    <citation type="submission" date="2023-08" db="EMBL/GenBank/DDBJ databases">
        <title>Complete genome sequence of Sinorhizobium chiapanecum ITTG S70 isolated from Acaciella angustissima nodules in Chiapas-Mexico.</title>
        <authorList>
            <person name="Rincon-Rosales R."/>
            <person name="Rogel M.A."/>
            <person name="Rincon-Medina C.I."/>
            <person name="Guerrero G."/>
            <person name="Manzano-Gomez L.A."/>
            <person name="Lopez-Lopez A."/>
            <person name="Rincon Molina F.A."/>
            <person name="Martinez-Romero E."/>
        </authorList>
    </citation>
    <scope>NUCLEOTIDE SEQUENCE</scope>
    <source>
        <strain evidence="6">ITTG S70</strain>
        <plasmid evidence="6">pSchITTGS70d</plasmid>
    </source>
</reference>
<organism evidence="6 7">
    <name type="scientific">Sinorhizobium chiapasense</name>
    <dbReference type="NCBI Taxonomy" id="501572"/>
    <lineage>
        <taxon>Bacteria</taxon>
        <taxon>Pseudomonadati</taxon>
        <taxon>Pseudomonadota</taxon>
        <taxon>Alphaproteobacteria</taxon>
        <taxon>Hyphomicrobiales</taxon>
        <taxon>Rhizobiaceae</taxon>
        <taxon>Sinorhizobium/Ensifer group</taxon>
        <taxon>Sinorhizobium</taxon>
    </lineage>
</organism>
<dbReference type="SUPFAM" id="SSF56281">
    <property type="entry name" value="Metallo-hydrolase/oxidoreductase"/>
    <property type="match status" value="1"/>
</dbReference>
<evidence type="ECO:0000256" key="3">
    <source>
        <dbReference type="ARBA" id="ARBA00022801"/>
    </source>
</evidence>
<evidence type="ECO:0000259" key="5">
    <source>
        <dbReference type="SMART" id="SM00849"/>
    </source>
</evidence>
<sequence>MSKSHTPWMGRRHFLVTAAAGALAVGGGTITPARPGQANTRTILKSANLEVLVMSDGYFVLPTGFLVDPEVPKSESEAVLKAAGQGGEQLQLPNNVTVIRKGSDVILVDTGSGPHHQPSAGKLAENLRAAGIQPAAITKVVLTHGHPDHLWGVLDADDNLIYPNAIYFVSAKELNVWADPDVLRNLPAVFPKELAAGVAKGAKNHISRIRDKVMMVREDDEIVSGVRAIDTPGHTPGHISVEVAGGDGFVIVGDALTHPLISFQYPSWRVPVDHEADRGIATRLRLLDQLATDRRRLIGAHLPFPGSGLVERKGGAYRFVAS</sequence>
<keyword evidence="3" id="KW-0378">Hydrolase</keyword>
<dbReference type="Pfam" id="PF00753">
    <property type="entry name" value="Lactamase_B"/>
    <property type="match status" value="1"/>
</dbReference>
<dbReference type="SMART" id="SM00849">
    <property type="entry name" value="Lactamase_B"/>
    <property type="match status" value="1"/>
</dbReference>
<accession>A0ABZ2BLV7</accession>
<keyword evidence="4" id="KW-0862">Zinc</keyword>
<dbReference type="PANTHER" id="PTHR42978">
    <property type="entry name" value="QUORUM-QUENCHING LACTONASE YTNP-RELATED-RELATED"/>
    <property type="match status" value="1"/>
</dbReference>
<dbReference type="Gene3D" id="3.60.15.10">
    <property type="entry name" value="Ribonuclease Z/Hydroxyacylglutathione hydrolase-like"/>
    <property type="match status" value="1"/>
</dbReference>
<keyword evidence="6" id="KW-0614">Plasmid</keyword>
<dbReference type="InterPro" id="IPR036866">
    <property type="entry name" value="RibonucZ/Hydroxyglut_hydro"/>
</dbReference>
<dbReference type="PROSITE" id="PS51318">
    <property type="entry name" value="TAT"/>
    <property type="match status" value="1"/>
</dbReference>
<dbReference type="InterPro" id="IPR001279">
    <property type="entry name" value="Metallo-B-lactamas"/>
</dbReference>
<evidence type="ECO:0000313" key="7">
    <source>
        <dbReference type="Proteomes" id="UP001432360"/>
    </source>
</evidence>
<protein>
    <submittedName>
        <fullName evidence="6">MBL fold metallo-hydrolase</fullName>
    </submittedName>
</protein>
<comment type="similarity">
    <text evidence="1">Belongs to the metallo-beta-lactamase superfamily.</text>
</comment>
<evidence type="ECO:0000256" key="4">
    <source>
        <dbReference type="ARBA" id="ARBA00022833"/>
    </source>
</evidence>
<dbReference type="EMBL" id="CP133152">
    <property type="protein sequence ID" value="WVT07406.1"/>
    <property type="molecule type" value="Genomic_DNA"/>
</dbReference>
<evidence type="ECO:0000256" key="2">
    <source>
        <dbReference type="ARBA" id="ARBA00022723"/>
    </source>
</evidence>
<dbReference type="InterPro" id="IPR051013">
    <property type="entry name" value="MBL_superfamily_lactonases"/>
</dbReference>
<geneLocation type="plasmid" evidence="6 7">
    <name>pSchITTGS70d</name>
</geneLocation>
<evidence type="ECO:0000256" key="1">
    <source>
        <dbReference type="ARBA" id="ARBA00007749"/>
    </source>
</evidence>
<keyword evidence="7" id="KW-1185">Reference proteome</keyword>
<keyword evidence="2" id="KW-0479">Metal-binding</keyword>
<dbReference type="Proteomes" id="UP001432360">
    <property type="component" value="Plasmid pSchITTGS70d"/>
</dbReference>
<evidence type="ECO:0000313" key="6">
    <source>
        <dbReference type="EMBL" id="WVT07406.1"/>
    </source>
</evidence>
<dbReference type="PANTHER" id="PTHR42978:SF6">
    <property type="entry name" value="QUORUM-QUENCHING LACTONASE YTNP-RELATED"/>
    <property type="match status" value="1"/>
</dbReference>
<gene>
    <name evidence="6" type="ORF">RB548_24850</name>
</gene>
<dbReference type="NCBIfam" id="TIGR01409">
    <property type="entry name" value="TAT_signal_seq"/>
    <property type="match status" value="1"/>
</dbReference>